<reference evidence="7" key="1">
    <citation type="submission" date="2021-09" db="EMBL/GenBank/DDBJ databases">
        <authorList>
            <consortium name="AG Swart"/>
            <person name="Singh M."/>
            <person name="Singh A."/>
            <person name="Seah K."/>
            <person name="Emmerich C."/>
        </authorList>
    </citation>
    <scope>NUCLEOTIDE SEQUENCE</scope>
    <source>
        <strain evidence="7">ATCC30299</strain>
    </source>
</reference>
<keyword evidence="1" id="KW-0436">Ligase</keyword>
<dbReference type="GO" id="GO:0015631">
    <property type="term" value="F:tubulin binding"/>
    <property type="evidence" value="ECO:0007669"/>
    <property type="project" value="TreeGrafter"/>
</dbReference>
<dbReference type="InterPro" id="IPR004344">
    <property type="entry name" value="TTL/TTLL_fam"/>
</dbReference>
<evidence type="ECO:0000256" key="4">
    <source>
        <dbReference type="ARBA" id="ARBA00041448"/>
    </source>
</evidence>
<dbReference type="GO" id="GO:0036064">
    <property type="term" value="C:ciliary basal body"/>
    <property type="evidence" value="ECO:0007669"/>
    <property type="project" value="TreeGrafter"/>
</dbReference>
<comment type="caution">
    <text evidence="7">The sequence shown here is derived from an EMBL/GenBank/DDBJ whole genome shotgun (WGS) entry which is preliminary data.</text>
</comment>
<dbReference type="Pfam" id="PF03133">
    <property type="entry name" value="TTL"/>
    <property type="match status" value="1"/>
</dbReference>
<evidence type="ECO:0000256" key="3">
    <source>
        <dbReference type="ARBA" id="ARBA00022840"/>
    </source>
</evidence>
<comment type="catalytic activity">
    <reaction evidence="5">
        <text>L-glutamyl-[protein] + L-glutamate + ATP = gamma-L-glutamyl-L-glutamyl-[protein] + ADP + phosphate + H(+)</text>
        <dbReference type="Rhea" id="RHEA:60144"/>
        <dbReference type="Rhea" id="RHEA-COMP:10208"/>
        <dbReference type="Rhea" id="RHEA-COMP:15517"/>
        <dbReference type="ChEBI" id="CHEBI:15378"/>
        <dbReference type="ChEBI" id="CHEBI:29973"/>
        <dbReference type="ChEBI" id="CHEBI:29985"/>
        <dbReference type="ChEBI" id="CHEBI:30616"/>
        <dbReference type="ChEBI" id="CHEBI:43474"/>
        <dbReference type="ChEBI" id="CHEBI:143622"/>
        <dbReference type="ChEBI" id="CHEBI:456216"/>
    </reaction>
    <physiologicalReaction direction="left-to-right" evidence="5">
        <dbReference type="Rhea" id="RHEA:60145"/>
    </physiologicalReaction>
</comment>
<accession>A0AAU9IXB5</accession>
<dbReference type="PANTHER" id="PTHR12241">
    <property type="entry name" value="TUBULIN POLYGLUTAMYLASE"/>
    <property type="match status" value="1"/>
</dbReference>
<evidence type="ECO:0000256" key="6">
    <source>
        <dbReference type="SAM" id="MobiDB-lite"/>
    </source>
</evidence>
<keyword evidence="8" id="KW-1185">Reference proteome</keyword>
<dbReference type="GO" id="GO:0070740">
    <property type="term" value="F:tubulin-glutamic acid ligase activity"/>
    <property type="evidence" value="ECO:0007669"/>
    <property type="project" value="TreeGrafter"/>
</dbReference>
<dbReference type="SUPFAM" id="SSF56059">
    <property type="entry name" value="Glutathione synthetase ATP-binding domain-like"/>
    <property type="match status" value="1"/>
</dbReference>
<feature type="region of interest" description="Disordered" evidence="6">
    <location>
        <begin position="597"/>
        <end position="619"/>
    </location>
</feature>
<dbReference type="Gene3D" id="3.30.470.20">
    <property type="entry name" value="ATP-grasp fold, B domain"/>
    <property type="match status" value="1"/>
</dbReference>
<dbReference type="AlphaFoldDB" id="A0AAU9IXB5"/>
<evidence type="ECO:0000256" key="5">
    <source>
        <dbReference type="ARBA" id="ARBA00049274"/>
    </source>
</evidence>
<keyword evidence="2" id="KW-0547">Nucleotide-binding</keyword>
<dbReference type="EMBL" id="CAJZBQ010000018">
    <property type="protein sequence ID" value="CAG9317785.1"/>
    <property type="molecule type" value="Genomic_DNA"/>
</dbReference>
<evidence type="ECO:0000313" key="7">
    <source>
        <dbReference type="EMBL" id="CAG9317785.1"/>
    </source>
</evidence>
<dbReference type="GO" id="GO:0000226">
    <property type="term" value="P:microtubule cytoskeleton organization"/>
    <property type="evidence" value="ECO:0007669"/>
    <property type="project" value="TreeGrafter"/>
</dbReference>
<name>A0AAU9IXB5_9CILI</name>
<gene>
    <name evidence="7" type="ORF">BSTOLATCC_MIC19027</name>
</gene>
<evidence type="ECO:0000313" key="8">
    <source>
        <dbReference type="Proteomes" id="UP001162131"/>
    </source>
</evidence>
<dbReference type="Proteomes" id="UP001162131">
    <property type="component" value="Unassembled WGS sequence"/>
</dbReference>
<evidence type="ECO:0000256" key="1">
    <source>
        <dbReference type="ARBA" id="ARBA00022598"/>
    </source>
</evidence>
<protein>
    <recommendedName>
        <fullName evidence="4">Tubulin--tyrosine ligase-like protein 5</fullName>
    </recommendedName>
</protein>
<dbReference type="PROSITE" id="PS51221">
    <property type="entry name" value="TTL"/>
    <property type="match status" value="1"/>
</dbReference>
<evidence type="ECO:0000256" key="2">
    <source>
        <dbReference type="ARBA" id="ARBA00022741"/>
    </source>
</evidence>
<keyword evidence="3" id="KW-0067">ATP-binding</keyword>
<dbReference type="GO" id="GO:0005524">
    <property type="term" value="F:ATP binding"/>
    <property type="evidence" value="ECO:0007669"/>
    <property type="project" value="UniProtKB-KW"/>
</dbReference>
<feature type="region of interest" description="Disordered" evidence="6">
    <location>
        <begin position="489"/>
        <end position="514"/>
    </location>
</feature>
<sequence>MSFRAKSISHRTPKSSNTEFTIVTVAPKGGTSDNSALRLLKANQEHEKNSWKGISIETVGRPGQGLHTQRGTSTKFLKLFEAACRQKLDKLKKEEDYRPSLILFMPVSEQQLVKNSLPQNSYCKGNFLQPHELLYRIYKTDAKLVRSIFEASGFNYTDSHDWNIMWIGSSAKPYLYEGLNEYQRINHFPNSFELTRKDRMCANIVAMQKKFGKQAFDFIPDTFILPDEYSDFYNQFYRDKTAQWILKPSASSRGRGIYLIENVEDVPTDEPCIVSQYIQNPLLINGLKFDIRLYVLITSIDPLKIYIYEEGLARFASEPYTPGNKNNHFIHLTNYSVNKNNDKFVQNNDWRQDDVGHKWSLHALMKHLESVGIDTDLMWNRIYELVVKAILSVEEILIDNARKLGLHRNNCFDLFGFDVLLDSNLKPWLLEVNLSPSLATDAPLDLHIKGNLIADAFNLIGVRVYDRKKENPSKIRARIRFRQSQYSNKFRGVSSQPARAQSPSMKRKDTNSRSKLKDVIKEAIEEYDRRGGFLRIYPAKDCDYYDQYFSTIRPINKALYNALFNDSADLHSSSSVKNFTRPQTTSLLKRDIKINTCVDQSNPPANDNRNQDANEQSSNKKIKVDSFSCIQCKSQGSSEIPCTHKQPQTDKIVVTGDDVLICYVSRVIDLIKTIPEERLRKEWKKSIDKFICHHAWENPEAHKAGTLLQKLEVRLSEMKEMKRKKVYSASSQPDSENDMLEEVRNQTIGKCSIIQLEEMLKSSSNTIAQDIVSCIVGRERGLLSDIISTLQTIKTQDQSQGYYAEAESDGESFSKCIEKFSNFNPLSSKLAVKGFSSIHWRSSIPYMRPHTTSKFR</sequence>
<organism evidence="7 8">
    <name type="scientific">Blepharisma stoltei</name>
    <dbReference type="NCBI Taxonomy" id="1481888"/>
    <lineage>
        <taxon>Eukaryota</taxon>
        <taxon>Sar</taxon>
        <taxon>Alveolata</taxon>
        <taxon>Ciliophora</taxon>
        <taxon>Postciliodesmatophora</taxon>
        <taxon>Heterotrichea</taxon>
        <taxon>Heterotrichida</taxon>
        <taxon>Blepharismidae</taxon>
        <taxon>Blepharisma</taxon>
    </lineage>
</organism>
<proteinExistence type="predicted"/>
<dbReference type="PANTHER" id="PTHR12241:SF145">
    <property type="entry name" value="TUBULIN POLYGLUTAMYLASE TTLL5"/>
    <property type="match status" value="1"/>
</dbReference>
<feature type="compositionally biased region" description="Polar residues" evidence="6">
    <location>
        <begin position="489"/>
        <end position="504"/>
    </location>
</feature>